<dbReference type="Pfam" id="PF07070">
    <property type="entry name" value="Spo0M"/>
    <property type="match status" value="1"/>
</dbReference>
<dbReference type="KEGG" id="sand:H3309_07565"/>
<dbReference type="EMBL" id="CP059851">
    <property type="protein sequence ID" value="QMW24300.1"/>
    <property type="molecule type" value="Genomic_DNA"/>
</dbReference>
<name>A0A7G5ILQ8_9SPHN</name>
<keyword evidence="2" id="KW-1185">Reference proteome</keyword>
<sequence>MLKSLLTRIGIGGAKLDAVLNQASVRPGERLTGTLNITAGEGGKSASHAEVKLMTRVERDDHLVNATIASVRIPGPIALDRNHSLPFAIDVPAHTPITSYGGRSIVWVASELDVPMALDPSDIDRLEVTPSPEQANVIAAMEALGFRLWKTDVEARSAWFGRPFVQEFEFKPVQWGGRFDEIELVFEGLAPGRADLLVQLDRAARGLGGMLREMSGTDESWHRIRVNAESRDRAMADLRGLLVPVA</sequence>
<dbReference type="Proteomes" id="UP000515292">
    <property type="component" value="Chromosome"/>
</dbReference>
<protein>
    <submittedName>
        <fullName evidence="1">Sporulation protein</fullName>
    </submittedName>
</protein>
<organism evidence="1 2">
    <name type="scientific">Sandaracinobacteroides saxicola</name>
    <dbReference type="NCBI Taxonomy" id="2759707"/>
    <lineage>
        <taxon>Bacteria</taxon>
        <taxon>Pseudomonadati</taxon>
        <taxon>Pseudomonadota</taxon>
        <taxon>Alphaproteobacteria</taxon>
        <taxon>Sphingomonadales</taxon>
        <taxon>Sphingosinicellaceae</taxon>
        <taxon>Sandaracinobacteroides</taxon>
    </lineage>
</organism>
<evidence type="ECO:0000313" key="2">
    <source>
        <dbReference type="Proteomes" id="UP000515292"/>
    </source>
</evidence>
<proteinExistence type="predicted"/>
<accession>A0A7G5ILQ8</accession>
<evidence type="ECO:0000313" key="1">
    <source>
        <dbReference type="EMBL" id="QMW24300.1"/>
    </source>
</evidence>
<gene>
    <name evidence="1" type="ORF">H3309_07565</name>
</gene>
<dbReference type="InterPro" id="IPR009776">
    <property type="entry name" value="Spore_0_M"/>
</dbReference>
<dbReference type="PANTHER" id="PTHR40053:SF1">
    <property type="entry name" value="SPORULATION-CONTROL PROTEIN SPO0M"/>
    <property type="match status" value="1"/>
</dbReference>
<dbReference type="RefSeq" id="WP_182298148.1">
    <property type="nucleotide sequence ID" value="NZ_CP059851.1"/>
</dbReference>
<dbReference type="AlphaFoldDB" id="A0A7G5ILQ8"/>
<dbReference type="PANTHER" id="PTHR40053">
    <property type="entry name" value="SPORULATION-CONTROL PROTEIN SPO0M"/>
    <property type="match status" value="1"/>
</dbReference>
<reference evidence="1 2" key="1">
    <citation type="submission" date="2020-07" db="EMBL/GenBank/DDBJ databases">
        <title>Complete genome sequence for Sandaracinobacter sp. M6.</title>
        <authorList>
            <person name="Tang Y."/>
            <person name="Liu Q."/>
            <person name="Guo Z."/>
            <person name="Lei P."/>
            <person name="Huang B."/>
        </authorList>
    </citation>
    <scope>NUCLEOTIDE SEQUENCE [LARGE SCALE GENOMIC DNA]</scope>
    <source>
        <strain evidence="1 2">M6</strain>
    </source>
</reference>